<evidence type="ECO:0000313" key="3">
    <source>
        <dbReference type="EMBL" id="MWG35756.1"/>
    </source>
</evidence>
<proteinExistence type="predicted"/>
<feature type="compositionally biased region" description="Low complexity" evidence="1">
    <location>
        <begin position="121"/>
        <end position="131"/>
    </location>
</feature>
<dbReference type="AlphaFoldDB" id="A0A6B0GLG2"/>
<evidence type="ECO:0000313" key="4">
    <source>
        <dbReference type="Proteomes" id="UP000451471"/>
    </source>
</evidence>
<feature type="region of interest" description="Disordered" evidence="1">
    <location>
        <begin position="121"/>
        <end position="182"/>
    </location>
</feature>
<keyword evidence="2" id="KW-0472">Membrane</keyword>
<keyword evidence="2" id="KW-1133">Transmembrane helix</keyword>
<sequence>MTEKQPFSEFSLVVGVALLSVGAVLFVAGTPAAAWWLFTALGLTLLVGVVGKRLFSPSLSNEASIEGPGRGLAFMLLSVSIRYEMYLLGLPVLDLLDGAPEVDSVVVVAAGLWVATAGACSSSASPSSPASTDLPNADGPGDERTIRPPGRVRHHPRETAWLLPGRACPHPVGQLRRDARQP</sequence>
<keyword evidence="2" id="KW-0812">Transmembrane</keyword>
<dbReference type="EMBL" id="WSZK01000026">
    <property type="protein sequence ID" value="MWG35756.1"/>
    <property type="molecule type" value="Genomic_DNA"/>
</dbReference>
<reference evidence="3 4" key="1">
    <citation type="submission" date="2019-12" db="EMBL/GenBank/DDBJ databases">
        <title>Halocatena pleomorpha gen. nov. sp. nov., an extremely halophilic archaeon of family Halobacteriaceae isolated from saltpan soil.</title>
        <authorList>
            <person name="Pal Y."/>
            <person name="Verma A."/>
            <person name="Krishnamurthi S."/>
            <person name="Kumar P."/>
        </authorList>
    </citation>
    <scope>NUCLEOTIDE SEQUENCE [LARGE SCALE GENOMIC DNA]</scope>
    <source>
        <strain evidence="3 4">JCM 16495</strain>
    </source>
</reference>
<dbReference type="Proteomes" id="UP000451471">
    <property type="component" value="Unassembled WGS sequence"/>
</dbReference>
<feature type="transmembrane region" description="Helical" evidence="2">
    <location>
        <begin position="7"/>
        <end position="27"/>
    </location>
</feature>
<name>A0A6B0GLG2_9EURY</name>
<organism evidence="3 4">
    <name type="scientific">Halomarina oriensis</name>
    <dbReference type="NCBI Taxonomy" id="671145"/>
    <lineage>
        <taxon>Archaea</taxon>
        <taxon>Methanobacteriati</taxon>
        <taxon>Methanobacteriota</taxon>
        <taxon>Stenosarchaea group</taxon>
        <taxon>Halobacteria</taxon>
        <taxon>Halobacteriales</taxon>
        <taxon>Natronomonadaceae</taxon>
        <taxon>Halomarina</taxon>
    </lineage>
</organism>
<comment type="caution">
    <text evidence="3">The sequence shown here is derived from an EMBL/GenBank/DDBJ whole genome shotgun (WGS) entry which is preliminary data.</text>
</comment>
<gene>
    <name evidence="3" type="ORF">GQS65_14895</name>
</gene>
<feature type="transmembrane region" description="Helical" evidence="2">
    <location>
        <begin position="33"/>
        <end position="51"/>
    </location>
</feature>
<accession>A0A6B0GLG2</accession>
<keyword evidence="4" id="KW-1185">Reference proteome</keyword>
<protein>
    <submittedName>
        <fullName evidence="3">Uncharacterized protein</fullName>
    </submittedName>
</protein>
<evidence type="ECO:0000256" key="2">
    <source>
        <dbReference type="SAM" id="Phobius"/>
    </source>
</evidence>
<evidence type="ECO:0000256" key="1">
    <source>
        <dbReference type="SAM" id="MobiDB-lite"/>
    </source>
</evidence>
<dbReference type="RefSeq" id="WP_158205425.1">
    <property type="nucleotide sequence ID" value="NZ_WSZK01000026.1"/>
</dbReference>